<dbReference type="OrthoDB" id="69355at2"/>
<organism evidence="3 4">
    <name type="scientific">Deinococcus hopiensis KR-140</name>
    <dbReference type="NCBI Taxonomy" id="695939"/>
    <lineage>
        <taxon>Bacteria</taxon>
        <taxon>Thermotogati</taxon>
        <taxon>Deinococcota</taxon>
        <taxon>Deinococci</taxon>
        <taxon>Deinococcales</taxon>
        <taxon>Deinococcaceae</taxon>
        <taxon>Deinococcus</taxon>
    </lineage>
</organism>
<gene>
    <name evidence="3" type="ORF">SAMN00790413_04801</name>
</gene>
<accession>A0A1W1ULM6</accession>
<evidence type="ECO:0000313" key="3">
    <source>
        <dbReference type="EMBL" id="SMB81982.1"/>
    </source>
</evidence>
<keyword evidence="4" id="KW-1185">Reference proteome</keyword>
<dbReference type="EMBL" id="FWWU01000005">
    <property type="protein sequence ID" value="SMB81982.1"/>
    <property type="molecule type" value="Genomic_DNA"/>
</dbReference>
<keyword evidence="2" id="KW-0732">Signal</keyword>
<name>A0A1W1ULM6_9DEIO</name>
<evidence type="ECO:0000313" key="4">
    <source>
        <dbReference type="Proteomes" id="UP000192582"/>
    </source>
</evidence>
<dbReference type="STRING" id="695939.SAMN00790413_04801"/>
<proteinExistence type="predicted"/>
<dbReference type="Proteomes" id="UP000192582">
    <property type="component" value="Unassembled WGS sequence"/>
</dbReference>
<feature type="signal peptide" evidence="2">
    <location>
        <begin position="1"/>
        <end position="20"/>
    </location>
</feature>
<protein>
    <submittedName>
        <fullName evidence="3">Uncharacterized protein</fullName>
    </submittedName>
</protein>
<feature type="chain" id="PRO_5012370794" evidence="2">
    <location>
        <begin position="21"/>
        <end position="247"/>
    </location>
</feature>
<dbReference type="RefSeq" id="WP_139806527.1">
    <property type="nucleotide sequence ID" value="NZ_FWWU01000005.1"/>
</dbReference>
<dbReference type="AlphaFoldDB" id="A0A1W1ULM6"/>
<reference evidence="3 4" key="1">
    <citation type="submission" date="2017-04" db="EMBL/GenBank/DDBJ databases">
        <authorList>
            <person name="Afonso C.L."/>
            <person name="Miller P.J."/>
            <person name="Scott M.A."/>
            <person name="Spackman E."/>
            <person name="Goraichik I."/>
            <person name="Dimitrov K.M."/>
            <person name="Suarez D.L."/>
            <person name="Swayne D.E."/>
        </authorList>
    </citation>
    <scope>NUCLEOTIDE SEQUENCE [LARGE SCALE GENOMIC DNA]</scope>
    <source>
        <strain evidence="3 4">KR-140</strain>
    </source>
</reference>
<sequence>MIRRLFTMLAACAALASAQSATTPIPVNQYATQEERNNTVALTIRNGQVAPAPDLNDLLALCNAPTAVLFDSNRSGRVDSLRVYGVSRISAGIWQLRGPSAVGSASTKAELAAEEYAVKYLQGAAISGLTQESSSDSSVESGAASKSGDATSLSSTALTEVWSTLVQIRQRSVQGFLRYGRTTGTRTVSLGDGNMCVIVRYELPLDQRAGAQPGAASYSQSQGAVAAPSQPQVPGYAPLPPGSRGDF</sequence>
<feature type="region of interest" description="Disordered" evidence="1">
    <location>
        <begin position="211"/>
        <end position="247"/>
    </location>
</feature>
<evidence type="ECO:0000256" key="2">
    <source>
        <dbReference type="SAM" id="SignalP"/>
    </source>
</evidence>
<evidence type="ECO:0000256" key="1">
    <source>
        <dbReference type="SAM" id="MobiDB-lite"/>
    </source>
</evidence>